<dbReference type="GeneID" id="70912739"/>
<evidence type="ECO:0000256" key="2">
    <source>
        <dbReference type="ARBA" id="ARBA00022679"/>
    </source>
</evidence>
<evidence type="ECO:0000256" key="3">
    <source>
        <dbReference type="ARBA" id="ARBA00022741"/>
    </source>
</evidence>
<accession>A0AAN1CVE8</accession>
<proteinExistence type="inferred from homology"/>
<dbReference type="PANTHER" id="PTHR30201:SF2">
    <property type="entry name" value="2-(5''-TRIPHOSPHORIBOSYL)-3'-DEPHOSPHOCOENZYME-A SYNTHASE"/>
    <property type="match status" value="1"/>
</dbReference>
<dbReference type="AlphaFoldDB" id="A0AAN1CVE8"/>
<dbReference type="GO" id="GO:0005524">
    <property type="term" value="F:ATP binding"/>
    <property type="evidence" value="ECO:0007669"/>
    <property type="project" value="UniProtKB-KW"/>
</dbReference>
<comment type="function">
    <text evidence="5">Involved in the formation of 2-(5''-phosphoribosyl)-3'-dephosphocoenzyme-A, the prosthetic group of the acyl-carrier protein of the malonate decarboxylase.</text>
</comment>
<dbReference type="HAMAP" id="MF_01883">
    <property type="entry name" value="MdcB"/>
    <property type="match status" value="1"/>
</dbReference>
<dbReference type="RefSeq" id="WP_020332911.1">
    <property type="nucleotide sequence ID" value="NZ_ATFJ01000001.1"/>
</dbReference>
<dbReference type="PANTHER" id="PTHR30201">
    <property type="entry name" value="TRIPHOSPHORIBOSYL-DEPHOSPHO-COA SYNTHASE"/>
    <property type="match status" value="1"/>
</dbReference>
<dbReference type="EC" id="2.4.2.52" evidence="5"/>
<reference evidence="6 7" key="1">
    <citation type="submission" date="2016-07" db="EMBL/GenBank/DDBJ databases">
        <title>Developing Vibrio natriegens as a novel, fast-growing host for biotechnology.</title>
        <authorList>
            <person name="Weinstock M.T."/>
            <person name="Hesek E.D."/>
            <person name="Wilson C.M."/>
            <person name="Gibson D.G."/>
        </authorList>
    </citation>
    <scope>NUCLEOTIDE SEQUENCE [LARGE SCALE GENOMIC DNA]</scope>
    <source>
        <strain evidence="6 7">ATCC 14048</strain>
    </source>
</reference>
<name>A0AAN1CVE8_VIBNA</name>
<dbReference type="Pfam" id="PF01874">
    <property type="entry name" value="CitG"/>
    <property type="match status" value="1"/>
</dbReference>
<keyword evidence="3 5" id="KW-0547">Nucleotide-binding</keyword>
<evidence type="ECO:0000256" key="4">
    <source>
        <dbReference type="ARBA" id="ARBA00022840"/>
    </source>
</evidence>
<evidence type="ECO:0000313" key="6">
    <source>
        <dbReference type="EMBL" id="ANQ12201.1"/>
    </source>
</evidence>
<dbReference type="NCBIfam" id="TIGR03132">
    <property type="entry name" value="malonate_mdcB"/>
    <property type="match status" value="1"/>
</dbReference>
<dbReference type="NCBIfam" id="NF002315">
    <property type="entry name" value="PRK01237.1"/>
    <property type="match status" value="1"/>
</dbReference>
<dbReference type="EMBL" id="CP016345">
    <property type="protein sequence ID" value="ANQ12201.1"/>
    <property type="molecule type" value="Genomic_DNA"/>
</dbReference>
<dbReference type="InterPro" id="IPR017555">
    <property type="entry name" value="TriPribosyl-deP-CoA_syn"/>
</dbReference>
<dbReference type="GO" id="GO:0046917">
    <property type="term" value="F:triphosphoribosyl-dephospho-CoA synthase activity"/>
    <property type="evidence" value="ECO:0007669"/>
    <property type="project" value="UniProtKB-UniRule"/>
</dbReference>
<comment type="catalytic activity">
    <reaction evidence="1 5">
        <text>3'-dephospho-CoA + ATP = 2'-(5''-triphospho-alpha-D-ribosyl)-3'-dephospho-CoA + adenine</text>
        <dbReference type="Rhea" id="RHEA:15117"/>
        <dbReference type="ChEBI" id="CHEBI:16708"/>
        <dbReference type="ChEBI" id="CHEBI:30616"/>
        <dbReference type="ChEBI" id="CHEBI:57328"/>
        <dbReference type="ChEBI" id="CHEBI:61378"/>
        <dbReference type="EC" id="2.4.2.52"/>
    </reaction>
</comment>
<dbReference type="GO" id="GO:0051191">
    <property type="term" value="P:prosthetic group biosynthetic process"/>
    <property type="evidence" value="ECO:0007669"/>
    <property type="project" value="TreeGrafter"/>
</dbReference>
<keyword evidence="4 5" id="KW-0067">ATP-binding</keyword>
<sequence length="303" mass="32538">MSHIAQKVRPNWEEYTTISPLANQIGLLARDALVAEVMLSPKPGLVDQWNNGSHSDLTVELMVRSANCLAPYFAQMAAEGQRYHSDQTTDSLLDLRERIGRIGRDAESQMMMVTNNVNTHRGAIWALGLLATSAGMLGENATSNDLCVVAGRIACLPDKFVKQTWSKGLKATRQYQINGAREQAQNGFPAILDIAFPALFTSRQSGDSEPLAQLNALVALMAELTDTCVLSRSGMKGLTLMQQGANDIIHVGGVATASGFSKLIELNRDMVAINASPGGAADLLAATLFVDAIANRSIILVDQ</sequence>
<protein>
    <recommendedName>
        <fullName evidence="5">Probable 2-(5''-triphosphoribosyl)-3'-dephosphocoenzyme-A synthase</fullName>
        <shortName evidence="5">2-(5''-triphosphoribosyl)-3'-dephospho-CoA synthase</shortName>
        <ecNumber evidence="5">2.4.2.52</ecNumber>
    </recommendedName>
</protein>
<evidence type="ECO:0000256" key="5">
    <source>
        <dbReference type="HAMAP-Rule" id="MF_01883"/>
    </source>
</evidence>
<gene>
    <name evidence="5" type="primary">mdcB</name>
    <name evidence="6" type="ORF">BA890_05330</name>
</gene>
<dbReference type="Proteomes" id="UP000092741">
    <property type="component" value="Chromosome 1"/>
</dbReference>
<comment type="similarity">
    <text evidence="5">Belongs to the CitG/MdcB family.</text>
</comment>
<organism evidence="6 7">
    <name type="scientific">Vibrio natriegens NBRC 15636 = ATCC 14048 = DSM 759</name>
    <dbReference type="NCBI Taxonomy" id="1219067"/>
    <lineage>
        <taxon>Bacteria</taxon>
        <taxon>Pseudomonadati</taxon>
        <taxon>Pseudomonadota</taxon>
        <taxon>Gammaproteobacteria</taxon>
        <taxon>Vibrionales</taxon>
        <taxon>Vibrionaceae</taxon>
        <taxon>Vibrio</taxon>
    </lineage>
</organism>
<keyword evidence="2 5" id="KW-0808">Transferase</keyword>
<dbReference type="Gene3D" id="1.10.4200.10">
    <property type="entry name" value="Triphosphoribosyl-dephospho-CoA protein"/>
    <property type="match status" value="2"/>
</dbReference>
<evidence type="ECO:0000313" key="7">
    <source>
        <dbReference type="Proteomes" id="UP000092741"/>
    </source>
</evidence>
<keyword evidence="7" id="KW-1185">Reference proteome</keyword>
<evidence type="ECO:0000256" key="1">
    <source>
        <dbReference type="ARBA" id="ARBA00001210"/>
    </source>
</evidence>
<dbReference type="InterPro" id="IPR002736">
    <property type="entry name" value="CitG"/>
</dbReference>